<dbReference type="AlphaFoldDB" id="A0A5A9ZGH7"/>
<reference evidence="1 2" key="1">
    <citation type="submission" date="2019-07" db="EMBL/GenBank/DDBJ databases">
        <title>Aquicoccus porphyridii gen. nov., sp. nov., isolated from a small marine red alga, Porphyridium marinum.</title>
        <authorList>
            <person name="Liu L."/>
        </authorList>
    </citation>
    <scope>NUCLEOTIDE SEQUENCE [LARGE SCALE GENOMIC DNA]</scope>
    <source>
        <strain evidence="1 2">L1 8-17</strain>
    </source>
</reference>
<organism evidence="1 2">
    <name type="scientific">Aquicoccus porphyridii</name>
    <dbReference type="NCBI Taxonomy" id="1852029"/>
    <lineage>
        <taxon>Bacteria</taxon>
        <taxon>Pseudomonadati</taxon>
        <taxon>Pseudomonadota</taxon>
        <taxon>Alphaproteobacteria</taxon>
        <taxon>Rhodobacterales</taxon>
        <taxon>Paracoccaceae</taxon>
        <taxon>Aquicoccus</taxon>
    </lineage>
</organism>
<protein>
    <submittedName>
        <fullName evidence="1">Uncharacterized protein</fullName>
    </submittedName>
</protein>
<gene>
    <name evidence="1" type="ORF">FLO80_10165</name>
</gene>
<dbReference type="RefSeq" id="WP_111367997.1">
    <property type="nucleotide sequence ID" value="NZ_VINQ01000006.1"/>
</dbReference>
<dbReference type="EMBL" id="VINQ01000006">
    <property type="protein sequence ID" value="KAA0916085.1"/>
    <property type="molecule type" value="Genomic_DNA"/>
</dbReference>
<accession>A0A5A9ZGH7</accession>
<evidence type="ECO:0000313" key="1">
    <source>
        <dbReference type="EMBL" id="KAA0916085.1"/>
    </source>
</evidence>
<evidence type="ECO:0000313" key="2">
    <source>
        <dbReference type="Proteomes" id="UP000325291"/>
    </source>
</evidence>
<name>A0A5A9ZGH7_9RHOB</name>
<keyword evidence="2" id="KW-1185">Reference proteome</keyword>
<comment type="caution">
    <text evidence="1">The sequence shown here is derived from an EMBL/GenBank/DDBJ whole genome shotgun (WGS) entry which is preliminary data.</text>
</comment>
<proteinExistence type="predicted"/>
<dbReference type="Proteomes" id="UP000325291">
    <property type="component" value="Unassembled WGS sequence"/>
</dbReference>
<sequence>MAISITRSKGETERSRALAQRLARLGAPCVGCKNCRGMCRELIELMTLPELILKDTRESA</sequence>